<sequence>MARSGSVLIRSVAASSALGRTLHSYEQECPWARCGGMWLSTQMPPRWAGVLFATGKQPRAPGQDLDCSGTSIASQLTLPGKWQLHPQVVHCQLFYSLSEAPLGRDALAHSWPQGLLKYAFPPVSPPAKTLYKIREDEEQVLLVAPYWPTQTCPSLEDSPEEGPSFSGDGHNLAPASRYLKPPRVASGGDAVDLTGLPQAMINTIILAKAPSTRQAYALKWGLFADWCSSCREDPQKCLVGVVLSFLQEKLERKLSPSTLKVYVAAIIAYHDAVDGLSLGKHHLIVSFLDQVVNLQAPPPEEADPTLVLLCPVHALCTYVDRTRSFRRSK</sequence>
<keyword evidence="4" id="KW-1185">Reference proteome</keyword>
<dbReference type="SUPFAM" id="SSF47823">
    <property type="entry name" value="lambda integrase-like, N-terminal domain"/>
    <property type="match status" value="1"/>
</dbReference>
<organism evidence="3 4">
    <name type="scientific">Cirrhinus mrigala</name>
    <name type="common">Mrigala</name>
    <dbReference type="NCBI Taxonomy" id="683832"/>
    <lineage>
        <taxon>Eukaryota</taxon>
        <taxon>Metazoa</taxon>
        <taxon>Chordata</taxon>
        <taxon>Craniata</taxon>
        <taxon>Vertebrata</taxon>
        <taxon>Euteleostomi</taxon>
        <taxon>Actinopterygii</taxon>
        <taxon>Neopterygii</taxon>
        <taxon>Teleostei</taxon>
        <taxon>Ostariophysi</taxon>
        <taxon>Cypriniformes</taxon>
        <taxon>Cyprinidae</taxon>
        <taxon>Labeoninae</taxon>
        <taxon>Labeonini</taxon>
        <taxon>Cirrhinus</taxon>
    </lineage>
</organism>
<reference evidence="3 4" key="1">
    <citation type="submission" date="2024-05" db="EMBL/GenBank/DDBJ databases">
        <title>Genome sequencing and assembly of Indian major carp, Cirrhinus mrigala (Hamilton, 1822).</title>
        <authorList>
            <person name="Mohindra V."/>
            <person name="Chowdhury L.M."/>
            <person name="Lal K."/>
            <person name="Jena J.K."/>
        </authorList>
    </citation>
    <scope>NUCLEOTIDE SEQUENCE [LARGE SCALE GENOMIC DNA]</scope>
    <source>
        <strain evidence="3">CM1030</strain>
        <tissue evidence="3">Blood</tissue>
    </source>
</reference>
<dbReference type="PANTHER" id="PTHR35617">
    <property type="entry name" value="PHAGE_INTEGRASE DOMAIN-CONTAINING PROTEIN"/>
    <property type="match status" value="1"/>
</dbReference>
<dbReference type="AlphaFoldDB" id="A0ABD0MVD9"/>
<proteinExistence type="predicted"/>
<dbReference type="InterPro" id="IPR044068">
    <property type="entry name" value="CB"/>
</dbReference>
<gene>
    <name evidence="3" type="ORF">M9458_050740</name>
</gene>
<dbReference type="PROSITE" id="PS51900">
    <property type="entry name" value="CB"/>
    <property type="match status" value="1"/>
</dbReference>
<dbReference type="Proteomes" id="UP001529510">
    <property type="component" value="Unassembled WGS sequence"/>
</dbReference>
<feature type="domain" description="Core-binding (CB)" evidence="2">
    <location>
        <begin position="191"/>
        <end position="274"/>
    </location>
</feature>
<name>A0ABD0MVD9_CIRMR</name>
<evidence type="ECO:0000259" key="2">
    <source>
        <dbReference type="PROSITE" id="PS51900"/>
    </source>
</evidence>
<accession>A0ABD0MVD9</accession>
<protein>
    <recommendedName>
        <fullName evidence="2">Core-binding (CB) domain-containing protein</fullName>
    </recommendedName>
</protein>
<dbReference type="PANTHER" id="PTHR35617:SF3">
    <property type="entry name" value="CORE-BINDING (CB) DOMAIN-CONTAINING PROTEIN"/>
    <property type="match status" value="1"/>
</dbReference>
<dbReference type="InterPro" id="IPR010998">
    <property type="entry name" value="Integrase_recombinase_N"/>
</dbReference>
<evidence type="ECO:0000313" key="3">
    <source>
        <dbReference type="EMBL" id="KAL0153983.1"/>
    </source>
</evidence>
<evidence type="ECO:0000256" key="1">
    <source>
        <dbReference type="ARBA" id="ARBA00023125"/>
    </source>
</evidence>
<dbReference type="Gene3D" id="1.10.150.130">
    <property type="match status" value="1"/>
</dbReference>
<evidence type="ECO:0000313" key="4">
    <source>
        <dbReference type="Proteomes" id="UP001529510"/>
    </source>
</evidence>
<comment type="caution">
    <text evidence="3">The sequence shown here is derived from an EMBL/GenBank/DDBJ whole genome shotgun (WGS) entry which is preliminary data.</text>
</comment>
<dbReference type="EMBL" id="JAMKFB020000059">
    <property type="protein sequence ID" value="KAL0153983.1"/>
    <property type="molecule type" value="Genomic_DNA"/>
</dbReference>
<dbReference type="GO" id="GO:0003677">
    <property type="term" value="F:DNA binding"/>
    <property type="evidence" value="ECO:0007669"/>
    <property type="project" value="UniProtKB-KW"/>
</dbReference>
<keyword evidence="1" id="KW-0238">DNA-binding</keyword>
<feature type="non-terminal residue" evidence="3">
    <location>
        <position position="329"/>
    </location>
</feature>